<reference evidence="3 4" key="1">
    <citation type="journal article" date="2023" name="Life. Sci Alliance">
        <title>Evolutionary insights into 3D genome organization and epigenetic landscape of Vigna mungo.</title>
        <authorList>
            <person name="Junaid A."/>
            <person name="Singh B."/>
            <person name="Bhatia S."/>
        </authorList>
    </citation>
    <scope>NUCLEOTIDE SEQUENCE [LARGE SCALE GENOMIC DNA]</scope>
    <source>
        <strain evidence="3">Urdbean</strain>
    </source>
</reference>
<keyword evidence="2" id="KW-0812">Transmembrane</keyword>
<evidence type="ECO:0000313" key="3">
    <source>
        <dbReference type="EMBL" id="WVZ25119.1"/>
    </source>
</evidence>
<keyword evidence="2" id="KW-0472">Membrane</keyword>
<gene>
    <name evidence="3" type="ORF">V8G54_003663</name>
</gene>
<evidence type="ECO:0000313" key="4">
    <source>
        <dbReference type="Proteomes" id="UP001374535"/>
    </source>
</evidence>
<feature type="compositionally biased region" description="Polar residues" evidence="1">
    <location>
        <begin position="89"/>
        <end position="108"/>
    </location>
</feature>
<protein>
    <submittedName>
        <fullName evidence="3">Uncharacterized protein</fullName>
    </submittedName>
</protein>
<feature type="region of interest" description="Disordered" evidence="1">
    <location>
        <begin position="48"/>
        <end position="108"/>
    </location>
</feature>
<proteinExistence type="predicted"/>
<evidence type="ECO:0000256" key="2">
    <source>
        <dbReference type="SAM" id="Phobius"/>
    </source>
</evidence>
<dbReference type="AlphaFoldDB" id="A0AAQ3SAC5"/>
<dbReference type="Proteomes" id="UP001374535">
    <property type="component" value="Chromosome 1"/>
</dbReference>
<feature type="compositionally biased region" description="Low complexity" evidence="1">
    <location>
        <begin position="54"/>
        <end position="66"/>
    </location>
</feature>
<organism evidence="3 4">
    <name type="scientific">Vigna mungo</name>
    <name type="common">Black gram</name>
    <name type="synonym">Phaseolus mungo</name>
    <dbReference type="NCBI Taxonomy" id="3915"/>
    <lineage>
        <taxon>Eukaryota</taxon>
        <taxon>Viridiplantae</taxon>
        <taxon>Streptophyta</taxon>
        <taxon>Embryophyta</taxon>
        <taxon>Tracheophyta</taxon>
        <taxon>Spermatophyta</taxon>
        <taxon>Magnoliopsida</taxon>
        <taxon>eudicotyledons</taxon>
        <taxon>Gunneridae</taxon>
        <taxon>Pentapetalae</taxon>
        <taxon>rosids</taxon>
        <taxon>fabids</taxon>
        <taxon>Fabales</taxon>
        <taxon>Fabaceae</taxon>
        <taxon>Papilionoideae</taxon>
        <taxon>50 kb inversion clade</taxon>
        <taxon>NPAAA clade</taxon>
        <taxon>indigoferoid/millettioid clade</taxon>
        <taxon>Phaseoleae</taxon>
        <taxon>Vigna</taxon>
    </lineage>
</organism>
<keyword evidence="4" id="KW-1185">Reference proteome</keyword>
<accession>A0AAQ3SAC5</accession>
<feature type="transmembrane region" description="Helical" evidence="2">
    <location>
        <begin position="12"/>
        <end position="35"/>
    </location>
</feature>
<evidence type="ECO:0000256" key="1">
    <source>
        <dbReference type="SAM" id="MobiDB-lite"/>
    </source>
</evidence>
<sequence length="108" mass="12450">MMTWKKNTNVLIYRCICAYVSISSSQPIFLIFQFLPLNPPLYRHLQCHHHPQNRNRPNNNLTQNLLIPNPNLTTPRSSNPSFPSHSASTRDNLSLTVVSRTPPMTIQR</sequence>
<name>A0AAQ3SAC5_VIGMU</name>
<keyword evidence="2" id="KW-1133">Transmembrane helix</keyword>
<feature type="non-terminal residue" evidence="3">
    <location>
        <position position="108"/>
    </location>
</feature>
<dbReference type="EMBL" id="CP144700">
    <property type="protein sequence ID" value="WVZ25119.1"/>
    <property type="molecule type" value="Genomic_DNA"/>
</dbReference>
<feature type="compositionally biased region" description="Low complexity" evidence="1">
    <location>
        <begin position="75"/>
        <end position="87"/>
    </location>
</feature>